<dbReference type="RefSeq" id="WP_081169512.1">
    <property type="nucleotide sequence ID" value="NZ_LWBP01000210.1"/>
</dbReference>
<gene>
    <name evidence="3" type="ORF">A4R26_06570</name>
</gene>
<keyword evidence="4" id="KW-1185">Reference proteome</keyword>
<dbReference type="Pfam" id="PF04264">
    <property type="entry name" value="YceI"/>
    <property type="match status" value="1"/>
</dbReference>
<dbReference type="Proteomes" id="UP000192276">
    <property type="component" value="Unassembled WGS sequence"/>
</dbReference>
<name>A0A1V9F5E8_9BACT</name>
<proteinExistence type="predicted"/>
<dbReference type="OrthoDB" id="9811006at2"/>
<dbReference type="EMBL" id="LWBP01000210">
    <property type="protein sequence ID" value="OQP53629.1"/>
    <property type="molecule type" value="Genomic_DNA"/>
</dbReference>
<dbReference type="STRING" id="550983.A4R26_06570"/>
<dbReference type="InterPro" id="IPR007372">
    <property type="entry name" value="Lipid/polyisoprenoid-bd_YceI"/>
</dbReference>
<sequence>MKKLIFSMATLLAFTAVFAFTVLAQNWTITDKYSIKFSSPDVSGIFKTFKGSIAFDDANPAASKFDVTVDVASINTGNGLQNKHAKGEEWFDAAKHPVIRFTSKKFAKTATGYSVTGDLQIKGVTKEYTIPFTFKKAGAGATFNGSFTVNRSDFRIGKPGGDVAEQIKLDIAVPVTKG</sequence>
<dbReference type="SMART" id="SM00867">
    <property type="entry name" value="YceI"/>
    <property type="match status" value="1"/>
</dbReference>
<protein>
    <recommendedName>
        <fullName evidence="2">Lipid/polyisoprenoid-binding YceI-like domain-containing protein</fullName>
    </recommendedName>
</protein>
<feature type="domain" description="Lipid/polyisoprenoid-binding YceI-like" evidence="2">
    <location>
        <begin position="26"/>
        <end position="176"/>
    </location>
</feature>
<dbReference type="AlphaFoldDB" id="A0A1V9F5E8"/>
<feature type="signal peptide" evidence="1">
    <location>
        <begin position="1"/>
        <end position="19"/>
    </location>
</feature>
<comment type="caution">
    <text evidence="3">The sequence shown here is derived from an EMBL/GenBank/DDBJ whole genome shotgun (WGS) entry which is preliminary data.</text>
</comment>
<dbReference type="PANTHER" id="PTHR34406:SF1">
    <property type="entry name" value="PROTEIN YCEI"/>
    <property type="match status" value="1"/>
</dbReference>
<dbReference type="SUPFAM" id="SSF101874">
    <property type="entry name" value="YceI-like"/>
    <property type="match status" value="1"/>
</dbReference>
<accession>A0A1V9F5E8</accession>
<reference evidence="4" key="1">
    <citation type="submission" date="2016-04" db="EMBL/GenBank/DDBJ databases">
        <authorList>
            <person name="Chen L."/>
            <person name="Zhuang W."/>
            <person name="Wang G."/>
        </authorList>
    </citation>
    <scope>NUCLEOTIDE SEQUENCE [LARGE SCALE GENOMIC DNA]</scope>
    <source>
        <strain evidence="4">208</strain>
    </source>
</reference>
<evidence type="ECO:0000313" key="4">
    <source>
        <dbReference type="Proteomes" id="UP000192276"/>
    </source>
</evidence>
<feature type="chain" id="PRO_5012461235" description="Lipid/polyisoprenoid-binding YceI-like domain-containing protein" evidence="1">
    <location>
        <begin position="20"/>
        <end position="178"/>
    </location>
</feature>
<dbReference type="Gene3D" id="2.40.128.110">
    <property type="entry name" value="Lipid/polyisoprenoid-binding, YceI-like"/>
    <property type="match status" value="1"/>
</dbReference>
<organism evidence="3 4">
    <name type="scientific">Niastella populi</name>
    <dbReference type="NCBI Taxonomy" id="550983"/>
    <lineage>
        <taxon>Bacteria</taxon>
        <taxon>Pseudomonadati</taxon>
        <taxon>Bacteroidota</taxon>
        <taxon>Chitinophagia</taxon>
        <taxon>Chitinophagales</taxon>
        <taxon>Chitinophagaceae</taxon>
        <taxon>Niastella</taxon>
    </lineage>
</organism>
<evidence type="ECO:0000259" key="2">
    <source>
        <dbReference type="SMART" id="SM00867"/>
    </source>
</evidence>
<keyword evidence="1" id="KW-0732">Signal</keyword>
<evidence type="ECO:0000313" key="3">
    <source>
        <dbReference type="EMBL" id="OQP53629.1"/>
    </source>
</evidence>
<dbReference type="InterPro" id="IPR036761">
    <property type="entry name" value="TTHA0802/YceI-like_sf"/>
</dbReference>
<dbReference type="PANTHER" id="PTHR34406">
    <property type="entry name" value="PROTEIN YCEI"/>
    <property type="match status" value="1"/>
</dbReference>
<evidence type="ECO:0000256" key="1">
    <source>
        <dbReference type="SAM" id="SignalP"/>
    </source>
</evidence>